<dbReference type="Pfam" id="PF00646">
    <property type="entry name" value="F-box"/>
    <property type="match status" value="1"/>
</dbReference>
<evidence type="ECO:0000313" key="2">
    <source>
        <dbReference type="EMBL" id="MBY81377.1"/>
    </source>
</evidence>
<dbReference type="InterPro" id="IPR001810">
    <property type="entry name" value="F-box_dom"/>
</dbReference>
<dbReference type="Proteomes" id="UP000694846">
    <property type="component" value="Unplaced"/>
</dbReference>
<name>A0A2S2QUF6_9HEMI</name>
<dbReference type="CDD" id="cd22086">
    <property type="entry name" value="F-box_EMI"/>
    <property type="match status" value="1"/>
</dbReference>
<feature type="domain" description="F-box" evidence="1">
    <location>
        <begin position="179"/>
        <end position="208"/>
    </location>
</feature>
<reference evidence="2" key="1">
    <citation type="submission" date="2018-04" db="EMBL/GenBank/DDBJ databases">
        <title>Transcriptome assembly of Sipha flava.</title>
        <authorList>
            <person name="Scully E.D."/>
            <person name="Geib S.M."/>
            <person name="Palmer N.A."/>
            <person name="Koch K."/>
            <person name="Bradshaw J."/>
            <person name="Heng-Moss T."/>
            <person name="Sarath G."/>
        </authorList>
    </citation>
    <scope>NUCLEOTIDE SEQUENCE</scope>
</reference>
<dbReference type="InterPro" id="IPR036047">
    <property type="entry name" value="F-box-like_dom_sf"/>
</dbReference>
<dbReference type="GO" id="GO:0045835">
    <property type="term" value="P:negative regulation of meiotic nuclear division"/>
    <property type="evidence" value="ECO:0007669"/>
    <property type="project" value="InterPro"/>
</dbReference>
<dbReference type="PANTHER" id="PTHR15493:SF9">
    <property type="entry name" value="GH14043P"/>
    <property type="match status" value="1"/>
</dbReference>
<gene>
    <name evidence="2" type="primary">Fbxo5</name>
    <name evidence="4 5" type="synonym">LOC112691128</name>
    <name evidence="2" type="ORF">g.133566</name>
</gene>
<accession>A0A2S2QUF6</accession>
<dbReference type="GO" id="GO:0007088">
    <property type="term" value="P:regulation of mitotic nuclear division"/>
    <property type="evidence" value="ECO:0007669"/>
    <property type="project" value="InterPro"/>
</dbReference>
<dbReference type="GO" id="GO:0005634">
    <property type="term" value="C:nucleus"/>
    <property type="evidence" value="ECO:0007669"/>
    <property type="project" value="TreeGrafter"/>
</dbReference>
<dbReference type="EMBL" id="GGMS01012174">
    <property type="protein sequence ID" value="MBY81377.1"/>
    <property type="molecule type" value="Transcribed_RNA"/>
</dbReference>
<organism evidence="2">
    <name type="scientific">Sipha flava</name>
    <name type="common">yellow sugarcane aphid</name>
    <dbReference type="NCBI Taxonomy" id="143950"/>
    <lineage>
        <taxon>Eukaryota</taxon>
        <taxon>Metazoa</taxon>
        <taxon>Ecdysozoa</taxon>
        <taxon>Arthropoda</taxon>
        <taxon>Hexapoda</taxon>
        <taxon>Insecta</taxon>
        <taxon>Pterygota</taxon>
        <taxon>Neoptera</taxon>
        <taxon>Paraneoptera</taxon>
        <taxon>Hemiptera</taxon>
        <taxon>Sternorrhyncha</taxon>
        <taxon>Aphidomorpha</taxon>
        <taxon>Aphidoidea</taxon>
        <taxon>Aphididae</taxon>
        <taxon>Sipha</taxon>
    </lineage>
</organism>
<dbReference type="RefSeq" id="XP_025421066.1">
    <property type="nucleotide sequence ID" value="XM_025565281.1"/>
</dbReference>
<dbReference type="InterPro" id="IPR047147">
    <property type="entry name" value="FBX5_43"/>
</dbReference>
<keyword evidence="3" id="KW-1185">Reference proteome</keyword>
<dbReference type="OrthoDB" id="9984940at2759"/>
<reference evidence="4 5" key="2">
    <citation type="submission" date="2025-04" db="UniProtKB">
        <authorList>
            <consortium name="RefSeq"/>
        </authorList>
    </citation>
    <scope>IDENTIFICATION</scope>
    <source>
        <tissue evidence="4 5">Whole body</tissue>
    </source>
</reference>
<protein>
    <submittedName>
        <fullName evidence="2 4 5">F-box only protein 5</fullName>
    </submittedName>
</protein>
<dbReference type="AlphaFoldDB" id="A0A2S2QUF6"/>
<dbReference type="RefSeq" id="XP_025421067.1">
    <property type="nucleotide sequence ID" value="XM_025565282.1"/>
</dbReference>
<evidence type="ECO:0000313" key="3">
    <source>
        <dbReference type="Proteomes" id="UP000694846"/>
    </source>
</evidence>
<proteinExistence type="predicted"/>
<evidence type="ECO:0000313" key="5">
    <source>
        <dbReference type="RefSeq" id="XP_025421067.1"/>
    </source>
</evidence>
<evidence type="ECO:0000259" key="1">
    <source>
        <dbReference type="Pfam" id="PF00646"/>
    </source>
</evidence>
<dbReference type="CDD" id="cd20348">
    <property type="entry name" value="BRcat_RBR_EMI"/>
    <property type="match status" value="1"/>
</dbReference>
<dbReference type="SUPFAM" id="SSF81383">
    <property type="entry name" value="F-box domain"/>
    <property type="match status" value="1"/>
</dbReference>
<sequence length="366" mass="42265">MADISVKELPSYSKYKSIISTTSTPHRSINDSGYNTSSSTLSNVSSNLNQISEINISFDHTSSDLNVFQLSSPTYNFTLDSNSSENKFVDISNKTDYKSNFSSISTHQEYSPTKKFKLFSDTRLRFHNTCYEDNENTFLKRKNVIPRKNINHERTSVEGRENIDIMYFLSERHHFEPVTEKIFSFLSGNDIVSMSMVSKIWCNAVKNSPMAQKKKRMYFKLSKENRGGYNGRDRSTIHNKGCLANISNVMRSPSKRDLPQRSPPVSPSKYRFHVFQKEAKKLSSDQQLVPCPRCSRPASWSPSQSTRAECKGFHCKFIFCTNCTCEYTNDLEHKCFNLSLPISRSSYYRRPILSNITKRKHNLRRL</sequence>
<evidence type="ECO:0000313" key="4">
    <source>
        <dbReference type="RefSeq" id="XP_025421066.1"/>
    </source>
</evidence>
<dbReference type="PANTHER" id="PTHR15493">
    <property type="entry name" value="F-BOX ONLY PROTEIN 5 AND 43"/>
    <property type="match status" value="1"/>
</dbReference>
<dbReference type="Gene3D" id="2.20.25.20">
    <property type="match status" value="1"/>
</dbReference>